<dbReference type="PANTHER" id="PTHR20881">
    <property type="entry name" value="3-METHYL-2-OXOBUTANOATE HYDROXYMETHYLTRANSFERASE"/>
    <property type="match status" value="1"/>
</dbReference>
<keyword evidence="5" id="KW-0460">Magnesium</keyword>
<comment type="cofactor">
    <cofactor evidence="5">
        <name>Mg(2+)</name>
        <dbReference type="ChEBI" id="CHEBI:18420"/>
    </cofactor>
    <text evidence="5">Binds 1 Mg(2+) ion per subunit.</text>
</comment>
<dbReference type="InterPro" id="IPR015813">
    <property type="entry name" value="Pyrv/PenolPyrv_kinase-like_dom"/>
</dbReference>
<dbReference type="Pfam" id="PF02548">
    <property type="entry name" value="Pantoate_transf"/>
    <property type="match status" value="1"/>
</dbReference>
<keyword evidence="4 5" id="KW-0808">Transferase</keyword>
<evidence type="ECO:0000256" key="5">
    <source>
        <dbReference type="HAMAP-Rule" id="MF_00156"/>
    </source>
</evidence>
<dbReference type="NCBIfam" id="NF001452">
    <property type="entry name" value="PRK00311.1"/>
    <property type="match status" value="1"/>
</dbReference>
<reference evidence="8" key="1">
    <citation type="journal article" date="2019" name="Int. J. Syst. Evol. Microbiol.">
        <title>The Global Catalogue of Microorganisms (GCM) 10K type strain sequencing project: providing services to taxonomists for standard genome sequencing and annotation.</title>
        <authorList>
            <consortium name="The Broad Institute Genomics Platform"/>
            <consortium name="The Broad Institute Genome Sequencing Center for Infectious Disease"/>
            <person name="Wu L."/>
            <person name="Ma J."/>
        </authorList>
    </citation>
    <scope>NUCLEOTIDE SEQUENCE [LARGE SCALE GENOMIC DNA]</scope>
    <source>
        <strain evidence="8">JCM 14309</strain>
    </source>
</reference>
<dbReference type="NCBIfam" id="TIGR00222">
    <property type="entry name" value="panB"/>
    <property type="match status" value="1"/>
</dbReference>
<dbReference type="Proteomes" id="UP001500236">
    <property type="component" value="Unassembled WGS sequence"/>
</dbReference>
<feature type="binding site" evidence="5">
    <location>
        <position position="159"/>
    </location>
    <ligand>
        <name>Mg(2+)</name>
        <dbReference type="ChEBI" id="CHEBI:18420"/>
    </ligand>
</feature>
<feature type="binding site" evidence="5">
    <location>
        <position position="127"/>
    </location>
    <ligand>
        <name>3-methyl-2-oxobutanoate</name>
        <dbReference type="ChEBI" id="CHEBI:11851"/>
    </ligand>
</feature>
<feature type="active site" description="Proton acceptor" evidence="5">
    <location>
        <position position="225"/>
    </location>
</feature>
<evidence type="ECO:0000256" key="4">
    <source>
        <dbReference type="ARBA" id="ARBA00022679"/>
    </source>
</evidence>
<evidence type="ECO:0000313" key="8">
    <source>
        <dbReference type="Proteomes" id="UP001500236"/>
    </source>
</evidence>
<comment type="subcellular location">
    <subcellularLocation>
        <location evidence="5">Cytoplasm</location>
    </subcellularLocation>
</comment>
<evidence type="ECO:0000256" key="3">
    <source>
        <dbReference type="ARBA" id="ARBA00022655"/>
    </source>
</evidence>
<comment type="subunit">
    <text evidence="2 5">Homodecamer; pentamer of dimers.</text>
</comment>
<evidence type="ECO:0000313" key="7">
    <source>
        <dbReference type="EMBL" id="GAA3053653.1"/>
    </source>
</evidence>
<dbReference type="PANTHER" id="PTHR20881:SF0">
    <property type="entry name" value="3-METHYL-2-OXOBUTANOATE HYDROXYMETHYLTRANSFERASE"/>
    <property type="match status" value="1"/>
</dbReference>
<dbReference type="EMBL" id="BAAAVT010000002">
    <property type="protein sequence ID" value="GAA3053653.1"/>
    <property type="molecule type" value="Genomic_DNA"/>
</dbReference>
<dbReference type="InterPro" id="IPR040442">
    <property type="entry name" value="Pyrv_kinase-like_dom_sf"/>
</dbReference>
<gene>
    <name evidence="5 7" type="primary">panB</name>
    <name evidence="7" type="ORF">GCM10010529_04590</name>
</gene>
<dbReference type="RefSeq" id="WP_344683074.1">
    <property type="nucleotide sequence ID" value="NZ_BAAAVT010000002.1"/>
</dbReference>
<dbReference type="HAMAP" id="MF_00156">
    <property type="entry name" value="PanB"/>
    <property type="match status" value="1"/>
</dbReference>
<protein>
    <recommendedName>
        <fullName evidence="5">3-methyl-2-oxobutanoate hydroxymethyltransferase</fullName>
        <ecNumber evidence="5">2.1.2.11</ecNumber>
    </recommendedName>
    <alternativeName>
        <fullName evidence="5">Ketopantoate hydroxymethyltransferase</fullName>
        <shortName evidence="5">KPHMT</shortName>
    </alternativeName>
</protein>
<keyword evidence="5" id="KW-0963">Cytoplasm</keyword>
<sequence>MPAENQSSETDTQATSPATAPYGGSGGAAAGGATGEAGATPHSPSRIRTVHLRRFKDDGRRFAMLTAYDAQIASIFDEAGVEVLLVGDSAANVMMGRTTTLPITVDEMLVFSRSVVNGVRRALVVADVPFGSYEASPQQAVATGVRFLKEAGVHAVKVEGDAAMAPHVRAMVAAGIPVMAHVGFTPQSEHALGGYRVQGRGDAAARVLEDARAMQDAGAFCVLMEMVPSEVAAEVDAALEVPTIGIGAGGSTTGQVLVWQDMLGMTQGRVPRFVKRYADLRGVISEAATAFADDVRSGTFPAEEHGF</sequence>
<feature type="compositionally biased region" description="Gly residues" evidence="6">
    <location>
        <begin position="23"/>
        <end position="35"/>
    </location>
</feature>
<dbReference type="Gene3D" id="3.20.20.60">
    <property type="entry name" value="Phosphoenolpyruvate-binding domains"/>
    <property type="match status" value="1"/>
</dbReference>
<feature type="compositionally biased region" description="Polar residues" evidence="6">
    <location>
        <begin position="1"/>
        <end position="16"/>
    </location>
</feature>
<evidence type="ECO:0000256" key="2">
    <source>
        <dbReference type="ARBA" id="ARBA00011424"/>
    </source>
</evidence>
<evidence type="ECO:0000256" key="6">
    <source>
        <dbReference type="SAM" id="MobiDB-lite"/>
    </source>
</evidence>
<feature type="binding site" evidence="5">
    <location>
        <position position="157"/>
    </location>
    <ligand>
        <name>3-methyl-2-oxobutanoate</name>
        <dbReference type="ChEBI" id="CHEBI:11851"/>
    </ligand>
</feature>
<comment type="similarity">
    <text evidence="1 5">Belongs to the PanB family.</text>
</comment>
<keyword evidence="3 5" id="KW-0566">Pantothenate biosynthesis</keyword>
<proteinExistence type="inferred from homology"/>
<dbReference type="CDD" id="cd06557">
    <property type="entry name" value="KPHMT-like"/>
    <property type="match status" value="1"/>
</dbReference>
<evidence type="ECO:0000256" key="1">
    <source>
        <dbReference type="ARBA" id="ARBA00008676"/>
    </source>
</evidence>
<feature type="region of interest" description="Disordered" evidence="6">
    <location>
        <begin position="1"/>
        <end position="47"/>
    </location>
</feature>
<comment type="pathway">
    <text evidence="5">Cofactor biosynthesis; (R)-pantothenate biosynthesis; (R)-pantoate from 3-methyl-2-oxobutanoate: step 1/2.</text>
</comment>
<accession>A0ABP6LT81</accession>
<feature type="binding site" evidence="5">
    <location>
        <position position="88"/>
    </location>
    <ligand>
        <name>Mg(2+)</name>
        <dbReference type="ChEBI" id="CHEBI:18420"/>
    </ligand>
</feature>
<comment type="caution">
    <text evidence="7">The sequence shown here is derived from an EMBL/GenBank/DDBJ whole genome shotgun (WGS) entry which is preliminary data.</text>
</comment>
<comment type="function">
    <text evidence="5">Catalyzes the reversible reaction in which hydroxymethyl group from 5,10-methylenetetrahydrofolate is transferred onto alpha-ketoisovalerate to form ketopantoate.</text>
</comment>
<feature type="binding site" evidence="5">
    <location>
        <begin position="88"/>
        <end position="89"/>
    </location>
    <ligand>
        <name>3-methyl-2-oxobutanoate</name>
        <dbReference type="ChEBI" id="CHEBI:11851"/>
    </ligand>
</feature>
<feature type="binding site" evidence="5">
    <location>
        <position position="127"/>
    </location>
    <ligand>
        <name>Mg(2+)</name>
        <dbReference type="ChEBI" id="CHEBI:18420"/>
    </ligand>
</feature>
<dbReference type="EC" id="2.1.2.11" evidence="5"/>
<keyword evidence="8" id="KW-1185">Reference proteome</keyword>
<keyword evidence="5" id="KW-0479">Metal-binding</keyword>
<dbReference type="SUPFAM" id="SSF51621">
    <property type="entry name" value="Phosphoenolpyruvate/pyruvate domain"/>
    <property type="match status" value="1"/>
</dbReference>
<organism evidence="7 8">
    <name type="scientific">Nesterenkonia aethiopica</name>
    <dbReference type="NCBI Taxonomy" id="269144"/>
    <lineage>
        <taxon>Bacteria</taxon>
        <taxon>Bacillati</taxon>
        <taxon>Actinomycetota</taxon>
        <taxon>Actinomycetes</taxon>
        <taxon>Micrococcales</taxon>
        <taxon>Micrococcaceae</taxon>
        <taxon>Nesterenkonia</taxon>
    </lineage>
</organism>
<name>A0ABP6LT81_9MICC</name>
<dbReference type="InterPro" id="IPR003700">
    <property type="entry name" value="Pantoate_hydroxy_MeTrfase"/>
</dbReference>
<dbReference type="PIRSF" id="PIRSF000388">
    <property type="entry name" value="Pantoate_hydroxy_MeTrfase"/>
    <property type="match status" value="1"/>
</dbReference>
<comment type="catalytic activity">
    <reaction evidence="5">
        <text>(6R)-5,10-methylene-5,6,7,8-tetrahydrofolate + 3-methyl-2-oxobutanoate + H2O = 2-dehydropantoate + (6S)-5,6,7,8-tetrahydrofolate</text>
        <dbReference type="Rhea" id="RHEA:11824"/>
        <dbReference type="ChEBI" id="CHEBI:11561"/>
        <dbReference type="ChEBI" id="CHEBI:11851"/>
        <dbReference type="ChEBI" id="CHEBI:15377"/>
        <dbReference type="ChEBI" id="CHEBI:15636"/>
        <dbReference type="ChEBI" id="CHEBI:57453"/>
        <dbReference type="EC" id="2.1.2.11"/>
    </reaction>
</comment>